<keyword evidence="3" id="KW-1185">Reference proteome</keyword>
<feature type="compositionally biased region" description="Basic residues" evidence="1">
    <location>
        <begin position="151"/>
        <end position="160"/>
    </location>
</feature>
<organism evidence="2 3">
    <name type="scientific">Eumeta variegata</name>
    <name type="common">Bagworm moth</name>
    <name type="synonym">Eumeta japonica</name>
    <dbReference type="NCBI Taxonomy" id="151549"/>
    <lineage>
        <taxon>Eukaryota</taxon>
        <taxon>Metazoa</taxon>
        <taxon>Ecdysozoa</taxon>
        <taxon>Arthropoda</taxon>
        <taxon>Hexapoda</taxon>
        <taxon>Insecta</taxon>
        <taxon>Pterygota</taxon>
        <taxon>Neoptera</taxon>
        <taxon>Endopterygota</taxon>
        <taxon>Lepidoptera</taxon>
        <taxon>Glossata</taxon>
        <taxon>Ditrysia</taxon>
        <taxon>Tineoidea</taxon>
        <taxon>Psychidae</taxon>
        <taxon>Oiketicinae</taxon>
        <taxon>Eumeta</taxon>
    </lineage>
</organism>
<name>A0A4C1T640_EUMVA</name>
<reference evidence="2 3" key="1">
    <citation type="journal article" date="2019" name="Commun. Biol.">
        <title>The bagworm genome reveals a unique fibroin gene that provides high tensile strength.</title>
        <authorList>
            <person name="Kono N."/>
            <person name="Nakamura H."/>
            <person name="Ohtoshi R."/>
            <person name="Tomita M."/>
            <person name="Numata K."/>
            <person name="Arakawa K."/>
        </authorList>
    </citation>
    <scope>NUCLEOTIDE SEQUENCE [LARGE SCALE GENOMIC DNA]</scope>
</reference>
<accession>A0A4C1T640</accession>
<protein>
    <submittedName>
        <fullName evidence="2">Uncharacterized protein</fullName>
    </submittedName>
</protein>
<dbReference type="AlphaFoldDB" id="A0A4C1T640"/>
<sequence>MERNGQPSQTARGARMWRRRASRCNTIRATCPLLTHRTAARKGMLTNCMASLLPNGVVTTPDRAQPKGTTIKLMEAEKCDSDPRGRWFIDLGSRARRFAHRASVNLEEDDLDNIEEESFRNDDIERDAESEHSRHNSDTEQSSTEDEGRGGARRRRRRRPPTASRLKGPRKQKSFAYKLLKRGLANLMSPTSTSGVAPPLVEGTISTLHNDDRIDPTTGDNAKPEMITFYNKTKGGVDVVDRLIEEYSVARVSCR</sequence>
<feature type="region of interest" description="Disordered" evidence="1">
    <location>
        <begin position="115"/>
        <end position="172"/>
    </location>
</feature>
<dbReference type="EMBL" id="BGZK01004612">
    <property type="protein sequence ID" value="GBP09953.1"/>
    <property type="molecule type" value="Genomic_DNA"/>
</dbReference>
<gene>
    <name evidence="2" type="ORF">EVAR_70925_1</name>
</gene>
<proteinExistence type="predicted"/>
<feature type="compositionally biased region" description="Basic and acidic residues" evidence="1">
    <location>
        <begin position="117"/>
        <end position="138"/>
    </location>
</feature>
<comment type="caution">
    <text evidence="2">The sequence shown here is derived from an EMBL/GenBank/DDBJ whole genome shotgun (WGS) entry which is preliminary data.</text>
</comment>
<evidence type="ECO:0000256" key="1">
    <source>
        <dbReference type="SAM" id="MobiDB-lite"/>
    </source>
</evidence>
<evidence type="ECO:0000313" key="3">
    <source>
        <dbReference type="Proteomes" id="UP000299102"/>
    </source>
</evidence>
<dbReference type="Proteomes" id="UP000299102">
    <property type="component" value="Unassembled WGS sequence"/>
</dbReference>
<evidence type="ECO:0000313" key="2">
    <source>
        <dbReference type="EMBL" id="GBP09953.1"/>
    </source>
</evidence>